<protein>
    <submittedName>
        <fullName evidence="1">Uncharacterized protein</fullName>
    </submittedName>
</protein>
<reference evidence="1 2" key="1">
    <citation type="submission" date="2015-09" db="EMBL/GenBank/DDBJ databases">
        <title>Genome sequence of Pseudomonas marginalis ICMP 3553.</title>
        <authorList>
            <person name="Visnovsky S."/>
            <person name="Lu A."/>
            <person name="Panda P."/>
            <person name="Pitman A."/>
        </authorList>
    </citation>
    <scope>NUCLEOTIDE SEQUENCE [LARGE SCALE GENOMIC DNA]</scope>
    <source>
        <strain evidence="1 2">ICMP 3553</strain>
    </source>
</reference>
<name>A0A9X5KZM1_PSEMA</name>
<sequence>MEWLLVVSACILESRGVRGKGESVEGVFMKCVGAVSDDSIFPLMEATCGSGGASLPPLMCVVFSRSQLCLNLSMARYRSP</sequence>
<dbReference type="AlphaFoldDB" id="A0A9X5KZM1"/>
<evidence type="ECO:0000313" key="2">
    <source>
        <dbReference type="Proteomes" id="UP000077563"/>
    </source>
</evidence>
<dbReference type="Proteomes" id="UP000077563">
    <property type="component" value="Unassembled WGS sequence"/>
</dbReference>
<evidence type="ECO:0000313" key="1">
    <source>
        <dbReference type="EMBL" id="OAJ50811.1"/>
    </source>
</evidence>
<dbReference type="EMBL" id="LKEG01000021">
    <property type="protein sequence ID" value="OAJ50811.1"/>
    <property type="molecule type" value="Genomic_DNA"/>
</dbReference>
<proteinExistence type="predicted"/>
<accession>A0A9X5KZM1</accession>
<organism evidence="1 2">
    <name type="scientific">Pseudomonas marginalis</name>
    <name type="common">Pseudomonas panacis</name>
    <dbReference type="NCBI Taxonomy" id="298"/>
    <lineage>
        <taxon>Bacteria</taxon>
        <taxon>Pseudomonadati</taxon>
        <taxon>Pseudomonadota</taxon>
        <taxon>Gammaproteobacteria</taxon>
        <taxon>Pseudomonadales</taxon>
        <taxon>Pseudomonadaceae</taxon>
        <taxon>Pseudomonas</taxon>
    </lineage>
</organism>
<comment type="caution">
    <text evidence="1">The sequence shown here is derived from an EMBL/GenBank/DDBJ whole genome shotgun (WGS) entry which is preliminary data.</text>
</comment>
<gene>
    <name evidence="1" type="ORF">AO064_04390</name>
</gene>